<evidence type="ECO:0000256" key="2">
    <source>
        <dbReference type="ARBA" id="ARBA00022679"/>
    </source>
</evidence>
<proteinExistence type="inferred from homology"/>
<dbReference type="InterPro" id="IPR012147">
    <property type="entry name" value="P_Ac_Bu_trans"/>
</dbReference>
<dbReference type="Pfam" id="PF01515">
    <property type="entry name" value="PTA_PTB"/>
    <property type="match status" value="1"/>
</dbReference>
<dbReference type="STRING" id="1447782.SAMN05444417_1812"/>
<dbReference type="OrthoDB" id="9800237at2"/>
<keyword evidence="2 5" id="KW-0808">Transferase</keyword>
<feature type="domain" description="Phosphate acetyl/butaryl transferase" evidence="4">
    <location>
        <begin position="91"/>
        <end position="302"/>
    </location>
</feature>
<accession>A0A1M6E5K4</accession>
<dbReference type="PANTHER" id="PTHR43356">
    <property type="entry name" value="PHOSPHATE ACETYLTRANSFERASE"/>
    <property type="match status" value="1"/>
</dbReference>
<keyword evidence="3" id="KW-0012">Acyltransferase</keyword>
<reference evidence="5 6" key="1">
    <citation type="submission" date="2016-11" db="EMBL/GenBank/DDBJ databases">
        <authorList>
            <person name="Jaros S."/>
            <person name="Januszkiewicz K."/>
            <person name="Wedrychowicz H."/>
        </authorList>
    </citation>
    <scope>NUCLEOTIDE SEQUENCE [LARGE SCALE GENOMIC DNA]</scope>
    <source>
        <strain evidence="5 6">DSM 100565</strain>
    </source>
</reference>
<evidence type="ECO:0000256" key="1">
    <source>
        <dbReference type="ARBA" id="ARBA00005656"/>
    </source>
</evidence>
<protein>
    <submittedName>
        <fullName evidence="5">Phosphate acetyltransferase</fullName>
    </submittedName>
</protein>
<name>A0A1M6E5K4_9RHOB</name>
<dbReference type="EMBL" id="FQYO01000003">
    <property type="protein sequence ID" value="SHI80673.1"/>
    <property type="molecule type" value="Genomic_DNA"/>
</dbReference>
<keyword evidence="6" id="KW-1185">Reference proteome</keyword>
<dbReference type="PIRSF" id="PIRSF000428">
    <property type="entry name" value="P_Ac_trans"/>
    <property type="match status" value="1"/>
</dbReference>
<dbReference type="PANTHER" id="PTHR43356:SF2">
    <property type="entry name" value="PHOSPHATE ACETYLTRANSFERASE"/>
    <property type="match status" value="1"/>
</dbReference>
<organism evidence="5 6">
    <name type="scientific">Wenxinia saemankumensis</name>
    <dbReference type="NCBI Taxonomy" id="1447782"/>
    <lineage>
        <taxon>Bacteria</taxon>
        <taxon>Pseudomonadati</taxon>
        <taxon>Pseudomonadota</taxon>
        <taxon>Alphaproteobacteria</taxon>
        <taxon>Rhodobacterales</taxon>
        <taxon>Roseobacteraceae</taxon>
        <taxon>Wenxinia</taxon>
    </lineage>
</organism>
<evidence type="ECO:0000313" key="5">
    <source>
        <dbReference type="EMBL" id="SHI80673.1"/>
    </source>
</evidence>
<dbReference type="Proteomes" id="UP000184292">
    <property type="component" value="Unassembled WGS sequence"/>
</dbReference>
<evidence type="ECO:0000313" key="6">
    <source>
        <dbReference type="Proteomes" id="UP000184292"/>
    </source>
</evidence>
<dbReference type="Gene3D" id="3.40.718.10">
    <property type="entry name" value="Isopropylmalate Dehydrogenase"/>
    <property type="match status" value="1"/>
</dbReference>
<dbReference type="RefSeq" id="WP_073328752.1">
    <property type="nucleotide sequence ID" value="NZ_FQYO01000003.1"/>
</dbReference>
<dbReference type="InterPro" id="IPR050500">
    <property type="entry name" value="Phos_Acetyltrans/Butyryltrans"/>
</dbReference>
<dbReference type="SUPFAM" id="SSF53659">
    <property type="entry name" value="Isocitrate/Isopropylmalate dehydrogenase-like"/>
    <property type="match status" value="1"/>
</dbReference>
<dbReference type="AlphaFoldDB" id="A0A1M6E5K4"/>
<sequence>MTEQPFLSPRQPRPPAALLARARAVAPPRVALVNAGAALPLEGLREAAEQGLARPILVGDPDRIAGAAEEIGWDIAGLPVIDAPREGAAPAAAALVRDGAADAVMKGQVHTSDFLKALLPSAAGLRDRGAVCGHVFHITLPGRDRPLFLTDAALNVAPDVATRKACLRHAVRLARLCGDEDVRAGLLAASEDVTPGIPSTGEAAEIAEWANGALPGVQAQGPMALDLILSRAAAEVKGFEGPVPGEADVILVPEVTTGNALFKMMVLGMGACAGGVVMGARVPILLTSRSQGAAARIATAALGAILAAAGPE</sequence>
<dbReference type="GO" id="GO:0016746">
    <property type="term" value="F:acyltransferase activity"/>
    <property type="evidence" value="ECO:0007669"/>
    <property type="project" value="UniProtKB-KW"/>
</dbReference>
<evidence type="ECO:0000256" key="3">
    <source>
        <dbReference type="ARBA" id="ARBA00023315"/>
    </source>
</evidence>
<comment type="similarity">
    <text evidence="1">Belongs to the phosphate acetyltransferase and butyryltransferase family.</text>
</comment>
<evidence type="ECO:0000259" key="4">
    <source>
        <dbReference type="Pfam" id="PF01515"/>
    </source>
</evidence>
<gene>
    <name evidence="5" type="ORF">SAMN05444417_1812</name>
</gene>
<dbReference type="InterPro" id="IPR002505">
    <property type="entry name" value="PTA_PTB"/>
</dbReference>